<dbReference type="Proteomes" id="UP000225548">
    <property type="component" value="Unassembled WGS sequence"/>
</dbReference>
<dbReference type="Pfam" id="PF13279">
    <property type="entry name" value="4HBT_2"/>
    <property type="match status" value="1"/>
</dbReference>
<dbReference type="PANTHER" id="PTHR12475:SF4">
    <property type="entry name" value="PROTEIN THEM6"/>
    <property type="match status" value="1"/>
</dbReference>
<proteinExistence type="predicted"/>
<comment type="caution">
    <text evidence="1">The sequence shown here is derived from an EMBL/GenBank/DDBJ whole genome shotgun (WGS) entry which is preliminary data.</text>
</comment>
<evidence type="ECO:0000313" key="1">
    <source>
        <dbReference type="EMBL" id="PFG32901.1"/>
    </source>
</evidence>
<dbReference type="CDD" id="cd00586">
    <property type="entry name" value="4HBT"/>
    <property type="match status" value="1"/>
</dbReference>
<dbReference type="SUPFAM" id="SSF54637">
    <property type="entry name" value="Thioesterase/thiol ester dehydrase-isomerase"/>
    <property type="match status" value="1"/>
</dbReference>
<dbReference type="RefSeq" id="WP_098454202.1">
    <property type="nucleotide sequence ID" value="NZ_PDJG01000001.1"/>
</dbReference>
<protein>
    <submittedName>
        <fullName evidence="1">Acyl-CoA thioesterase FadM</fullName>
    </submittedName>
</protein>
<name>A0A2A9E2U2_9MICO</name>
<reference evidence="1 2" key="1">
    <citation type="submission" date="2017-10" db="EMBL/GenBank/DDBJ databases">
        <title>Sequencing the genomes of 1000 actinobacteria strains.</title>
        <authorList>
            <person name="Klenk H.-P."/>
        </authorList>
    </citation>
    <scope>NUCLEOTIDE SEQUENCE [LARGE SCALE GENOMIC DNA]</scope>
    <source>
        <strain evidence="1 2">DSM 18966</strain>
    </source>
</reference>
<sequence length="175" mass="19206">MTRQIRLALATFRPRKAVPGQTILDPSTTRTRVGPGDLDIYLHVNNAVYLNMMDTARSNLLADCGGMPHLNEKHWYPVVAASTVKYKRSLVLWEPVEITSGVVGWDERIVYLEQVVTTRGQLAARGLIAGRFLGKGGVRIPAQQIADLLAGPGMISPDLPDDVLAWARAVDVAHR</sequence>
<dbReference type="OrthoDB" id="3727779at2"/>
<dbReference type="Gene3D" id="3.10.129.10">
    <property type="entry name" value="Hotdog Thioesterase"/>
    <property type="match status" value="1"/>
</dbReference>
<accession>A0A2A9E2U2</accession>
<evidence type="ECO:0000313" key="2">
    <source>
        <dbReference type="Proteomes" id="UP000225548"/>
    </source>
</evidence>
<dbReference type="AlphaFoldDB" id="A0A2A9E2U2"/>
<organism evidence="1 2">
    <name type="scientific">Sanguibacter antarcticus</name>
    <dbReference type="NCBI Taxonomy" id="372484"/>
    <lineage>
        <taxon>Bacteria</taxon>
        <taxon>Bacillati</taxon>
        <taxon>Actinomycetota</taxon>
        <taxon>Actinomycetes</taxon>
        <taxon>Micrococcales</taxon>
        <taxon>Sanguibacteraceae</taxon>
        <taxon>Sanguibacter</taxon>
    </lineage>
</organism>
<dbReference type="InterPro" id="IPR051490">
    <property type="entry name" value="THEM6_lcsJ_thioesterase"/>
</dbReference>
<keyword evidence="2" id="KW-1185">Reference proteome</keyword>
<dbReference type="EMBL" id="PDJG01000001">
    <property type="protein sequence ID" value="PFG32901.1"/>
    <property type="molecule type" value="Genomic_DNA"/>
</dbReference>
<dbReference type="PANTHER" id="PTHR12475">
    <property type="match status" value="1"/>
</dbReference>
<gene>
    <name evidence="1" type="ORF">ATL42_0753</name>
</gene>
<dbReference type="InterPro" id="IPR029069">
    <property type="entry name" value="HotDog_dom_sf"/>
</dbReference>